<comment type="subcellular location">
    <subcellularLocation>
        <location evidence="1">Preautophagosomal structure membrane</location>
        <topology evidence="1">Peripheral membrane protein</topology>
    </subcellularLocation>
</comment>
<proteinExistence type="predicted"/>
<dbReference type="PROSITE" id="PS50011">
    <property type="entry name" value="PROTEIN_KINASE_DOM"/>
    <property type="match status" value="1"/>
</dbReference>
<dbReference type="InterPro" id="IPR045269">
    <property type="entry name" value="Atg1-like"/>
</dbReference>
<feature type="domain" description="Protein kinase" evidence="14">
    <location>
        <begin position="227"/>
        <end position="453"/>
    </location>
</feature>
<dbReference type="GO" id="GO:0000422">
    <property type="term" value="P:autophagy of mitochondrion"/>
    <property type="evidence" value="ECO:0007669"/>
    <property type="project" value="TreeGrafter"/>
</dbReference>
<dbReference type="AlphaFoldDB" id="A0A0F8A561"/>
<dbReference type="Pfam" id="PF00069">
    <property type="entry name" value="Pkinase"/>
    <property type="match status" value="1"/>
</dbReference>
<dbReference type="GO" id="GO:0010506">
    <property type="term" value="P:regulation of autophagy"/>
    <property type="evidence" value="ECO:0007669"/>
    <property type="project" value="InterPro"/>
</dbReference>
<keyword evidence="7" id="KW-0418">Kinase</keyword>
<keyword evidence="16" id="KW-1185">Reference proteome</keyword>
<dbReference type="InterPro" id="IPR008271">
    <property type="entry name" value="Ser/Thr_kinase_AS"/>
</dbReference>
<gene>
    <name evidence="15" type="ORF">HIM_05886</name>
</gene>
<evidence type="ECO:0000313" key="16">
    <source>
        <dbReference type="Proteomes" id="UP000054481"/>
    </source>
</evidence>
<comment type="catalytic activity">
    <reaction evidence="13">
        <text>L-seryl-[protein] + ATP = O-phospho-L-seryl-[protein] + ADP + H(+)</text>
        <dbReference type="Rhea" id="RHEA:17989"/>
        <dbReference type="Rhea" id="RHEA-COMP:9863"/>
        <dbReference type="Rhea" id="RHEA-COMP:11604"/>
        <dbReference type="ChEBI" id="CHEBI:15378"/>
        <dbReference type="ChEBI" id="CHEBI:29999"/>
        <dbReference type="ChEBI" id="CHEBI:30616"/>
        <dbReference type="ChEBI" id="CHEBI:83421"/>
        <dbReference type="ChEBI" id="CHEBI:456216"/>
        <dbReference type="EC" id="2.7.11.1"/>
    </reaction>
</comment>
<dbReference type="InterPro" id="IPR000719">
    <property type="entry name" value="Prot_kinase_dom"/>
</dbReference>
<keyword evidence="10" id="KW-0072">Autophagy</keyword>
<keyword evidence="3" id="KW-0813">Transport</keyword>
<evidence type="ECO:0000256" key="9">
    <source>
        <dbReference type="ARBA" id="ARBA00022927"/>
    </source>
</evidence>
<keyword evidence="5" id="KW-0808">Transferase</keyword>
<evidence type="ECO:0000256" key="13">
    <source>
        <dbReference type="ARBA" id="ARBA00048679"/>
    </source>
</evidence>
<dbReference type="GO" id="GO:0000045">
    <property type="term" value="P:autophagosome assembly"/>
    <property type="evidence" value="ECO:0007669"/>
    <property type="project" value="TreeGrafter"/>
</dbReference>
<dbReference type="EC" id="2.7.11.1" evidence="2"/>
<dbReference type="InterPro" id="IPR011009">
    <property type="entry name" value="Kinase-like_dom_sf"/>
</dbReference>
<evidence type="ECO:0000256" key="4">
    <source>
        <dbReference type="ARBA" id="ARBA00022527"/>
    </source>
</evidence>
<dbReference type="OrthoDB" id="4062651at2759"/>
<evidence type="ECO:0000256" key="11">
    <source>
        <dbReference type="ARBA" id="ARBA00030237"/>
    </source>
</evidence>
<evidence type="ECO:0000256" key="1">
    <source>
        <dbReference type="ARBA" id="ARBA00004623"/>
    </source>
</evidence>
<dbReference type="GO" id="GO:0005776">
    <property type="term" value="C:autophagosome"/>
    <property type="evidence" value="ECO:0007669"/>
    <property type="project" value="TreeGrafter"/>
</dbReference>
<dbReference type="GO" id="GO:0005829">
    <property type="term" value="C:cytosol"/>
    <property type="evidence" value="ECO:0007669"/>
    <property type="project" value="TreeGrafter"/>
</dbReference>
<dbReference type="GO" id="GO:0061709">
    <property type="term" value="P:reticulophagy"/>
    <property type="evidence" value="ECO:0007669"/>
    <property type="project" value="TreeGrafter"/>
</dbReference>
<evidence type="ECO:0000259" key="14">
    <source>
        <dbReference type="PROSITE" id="PS50011"/>
    </source>
</evidence>
<evidence type="ECO:0000256" key="12">
    <source>
        <dbReference type="ARBA" id="ARBA00047899"/>
    </source>
</evidence>
<evidence type="ECO:0000313" key="15">
    <source>
        <dbReference type="EMBL" id="KJZ74769.1"/>
    </source>
</evidence>
<keyword evidence="9" id="KW-0653">Protein transport</keyword>
<reference evidence="15 16" key="1">
    <citation type="journal article" date="2014" name="Genome Biol. Evol.">
        <title>Comparative genomics and transcriptomics analyses reveal divergent lifestyle features of nematode endoparasitic fungus Hirsutella minnesotensis.</title>
        <authorList>
            <person name="Lai Y."/>
            <person name="Liu K."/>
            <person name="Zhang X."/>
            <person name="Zhang X."/>
            <person name="Li K."/>
            <person name="Wang N."/>
            <person name="Shu C."/>
            <person name="Wu Y."/>
            <person name="Wang C."/>
            <person name="Bushley K.E."/>
            <person name="Xiang M."/>
            <person name="Liu X."/>
        </authorList>
    </citation>
    <scope>NUCLEOTIDE SEQUENCE [LARGE SCALE GENOMIC DNA]</scope>
    <source>
        <strain evidence="15 16">3608</strain>
    </source>
</reference>
<dbReference type="GO" id="GO:0015031">
    <property type="term" value="P:protein transport"/>
    <property type="evidence" value="ECO:0007669"/>
    <property type="project" value="UniProtKB-KW"/>
</dbReference>
<dbReference type="GO" id="GO:0034045">
    <property type="term" value="C:phagophore assembly site membrane"/>
    <property type="evidence" value="ECO:0007669"/>
    <property type="project" value="UniProtKB-SubCell"/>
</dbReference>
<dbReference type="GO" id="GO:0005524">
    <property type="term" value="F:ATP binding"/>
    <property type="evidence" value="ECO:0007669"/>
    <property type="project" value="UniProtKB-KW"/>
</dbReference>
<dbReference type="Gene3D" id="1.10.510.10">
    <property type="entry name" value="Transferase(Phosphotransferase) domain 1"/>
    <property type="match status" value="1"/>
</dbReference>
<evidence type="ECO:0000256" key="7">
    <source>
        <dbReference type="ARBA" id="ARBA00022777"/>
    </source>
</evidence>
<evidence type="ECO:0000256" key="5">
    <source>
        <dbReference type="ARBA" id="ARBA00022679"/>
    </source>
</evidence>
<dbReference type="GO" id="GO:0034727">
    <property type="term" value="P:piecemeal microautophagy of the nucleus"/>
    <property type="evidence" value="ECO:0007669"/>
    <property type="project" value="TreeGrafter"/>
</dbReference>
<dbReference type="SUPFAM" id="SSF56112">
    <property type="entry name" value="Protein kinase-like (PK-like)"/>
    <property type="match status" value="1"/>
</dbReference>
<dbReference type="GO" id="GO:0042594">
    <property type="term" value="P:response to starvation"/>
    <property type="evidence" value="ECO:0007669"/>
    <property type="project" value="TreeGrafter"/>
</dbReference>
<dbReference type="GO" id="GO:0004674">
    <property type="term" value="F:protein serine/threonine kinase activity"/>
    <property type="evidence" value="ECO:0007669"/>
    <property type="project" value="UniProtKB-KW"/>
</dbReference>
<protein>
    <recommendedName>
        <fullName evidence="2">non-specific serine/threonine protein kinase</fullName>
        <ecNumber evidence="2">2.7.11.1</ecNumber>
    </recommendedName>
    <alternativeName>
        <fullName evidence="11">Autophagy-related protein 1</fullName>
    </alternativeName>
</protein>
<accession>A0A0F8A561</accession>
<evidence type="ECO:0000256" key="8">
    <source>
        <dbReference type="ARBA" id="ARBA00022840"/>
    </source>
</evidence>
<evidence type="ECO:0000256" key="10">
    <source>
        <dbReference type="ARBA" id="ARBA00023006"/>
    </source>
</evidence>
<dbReference type="PANTHER" id="PTHR24348">
    <property type="entry name" value="SERINE/THREONINE-PROTEIN KINASE UNC-51-RELATED"/>
    <property type="match status" value="1"/>
</dbReference>
<dbReference type="SMART" id="SM00220">
    <property type="entry name" value="S_TKc"/>
    <property type="match status" value="1"/>
</dbReference>
<organism evidence="15 16">
    <name type="scientific">Hirsutella minnesotensis 3608</name>
    <dbReference type="NCBI Taxonomy" id="1043627"/>
    <lineage>
        <taxon>Eukaryota</taxon>
        <taxon>Fungi</taxon>
        <taxon>Dikarya</taxon>
        <taxon>Ascomycota</taxon>
        <taxon>Pezizomycotina</taxon>
        <taxon>Sordariomycetes</taxon>
        <taxon>Hypocreomycetidae</taxon>
        <taxon>Hypocreales</taxon>
        <taxon>Ophiocordycipitaceae</taxon>
        <taxon>Hirsutella</taxon>
    </lineage>
</organism>
<keyword evidence="8" id="KW-0067">ATP-binding</keyword>
<dbReference type="PANTHER" id="PTHR24348:SF22">
    <property type="entry name" value="NON-SPECIFIC SERINE_THREONINE PROTEIN KINASE"/>
    <property type="match status" value="1"/>
</dbReference>
<evidence type="ECO:0000256" key="3">
    <source>
        <dbReference type="ARBA" id="ARBA00022448"/>
    </source>
</evidence>
<keyword evidence="4" id="KW-0723">Serine/threonine-protein kinase</keyword>
<dbReference type="PROSITE" id="PS00108">
    <property type="entry name" value="PROTEIN_KINASE_ST"/>
    <property type="match status" value="1"/>
</dbReference>
<dbReference type="EMBL" id="KQ030523">
    <property type="protein sequence ID" value="KJZ74769.1"/>
    <property type="molecule type" value="Genomic_DNA"/>
</dbReference>
<evidence type="ECO:0000256" key="6">
    <source>
        <dbReference type="ARBA" id="ARBA00022741"/>
    </source>
</evidence>
<name>A0A0F8A561_9HYPO</name>
<comment type="catalytic activity">
    <reaction evidence="12">
        <text>L-threonyl-[protein] + ATP = O-phospho-L-threonyl-[protein] + ADP + H(+)</text>
        <dbReference type="Rhea" id="RHEA:46608"/>
        <dbReference type="Rhea" id="RHEA-COMP:11060"/>
        <dbReference type="Rhea" id="RHEA-COMP:11605"/>
        <dbReference type="ChEBI" id="CHEBI:15378"/>
        <dbReference type="ChEBI" id="CHEBI:30013"/>
        <dbReference type="ChEBI" id="CHEBI:30616"/>
        <dbReference type="ChEBI" id="CHEBI:61977"/>
        <dbReference type="ChEBI" id="CHEBI:456216"/>
        <dbReference type="EC" id="2.7.11.1"/>
    </reaction>
</comment>
<keyword evidence="6" id="KW-0547">Nucleotide-binding</keyword>
<sequence length="453" mass="51080">MASSPHPKTLFHLVPTDSIAHDALLHPDNKRFVSMSSRRLPGLEVGFHVPSKAHGHVITRLGRNADLILRQSTPQNPMSAIHVVFAVNPATYQVMLSVRSKRPSSVELSILEEHGHDRKDVKEVKEVLTGDGVIVYGQNYSIKIASYRFRLFWRAVPSKEATNTCIQGAAYVDFFKALVIQGYQASQELVRDMRSRDRPTEFDVSEAQSWHITRLNTAKLPLFQDIEGLREYKAKGAFGQVFKAVDRSTGHLFAIKVVDLTIYQDGDIEAARALLHKEIKVMERVKHEHIIELLGHQRFDTLSPEIFMPLRDGSLSLLARSPSLRINHDQLSLMVLEQMFQALDYLANENLIHRDIKPDNILYSDLGDGRYLFQLADFGLAHHSSLAVTLCGTGYFQAPELWPQVSKVHAGQSHKLDIWSLFATIVAVHSAFPDFPPKTSDYSDVMGMLRDKA</sequence>
<dbReference type="Proteomes" id="UP000054481">
    <property type="component" value="Unassembled WGS sequence"/>
</dbReference>
<evidence type="ECO:0000256" key="2">
    <source>
        <dbReference type="ARBA" id="ARBA00012513"/>
    </source>
</evidence>